<proteinExistence type="predicted"/>
<keyword evidence="2" id="KW-0808">Transferase</keyword>
<keyword evidence="4" id="KW-1185">Reference proteome</keyword>
<dbReference type="EMBL" id="CP063982">
    <property type="protein sequence ID" value="UOD50906.1"/>
    <property type="molecule type" value="Genomic_DNA"/>
</dbReference>
<dbReference type="PANTHER" id="PTHR30160:SF7">
    <property type="entry name" value="ADP-HEPTOSE--LPS HEPTOSYLTRANSFERASE 2"/>
    <property type="match status" value="1"/>
</dbReference>
<dbReference type="Proteomes" id="UP000831607">
    <property type="component" value="Chromosome"/>
</dbReference>
<protein>
    <submittedName>
        <fullName evidence="3">Lipopolysaccharide heptosyltransferase family protein</fullName>
    </submittedName>
</protein>
<reference evidence="3 4" key="1">
    <citation type="submission" date="2020-11" db="EMBL/GenBank/DDBJ databases">
        <title>Algicoccus daihaiensis sp.nov., isolated from Daihai Lake in Inner Mongolia.</title>
        <authorList>
            <person name="Kai J."/>
        </authorList>
    </citation>
    <scope>NUCLEOTIDE SEQUENCE [LARGE SCALE GENOMIC DNA]</scope>
    <source>
        <strain evidence="4">f23</strain>
    </source>
</reference>
<dbReference type="InterPro" id="IPR051199">
    <property type="entry name" value="LPS_LOS_Heptosyltrfase"/>
</dbReference>
<evidence type="ECO:0000313" key="4">
    <source>
        <dbReference type="Proteomes" id="UP000831607"/>
    </source>
</evidence>
<dbReference type="PANTHER" id="PTHR30160">
    <property type="entry name" value="TETRAACYLDISACCHARIDE 4'-KINASE-RELATED"/>
    <property type="match status" value="1"/>
</dbReference>
<accession>A0ABY4AMQ6</accession>
<keyword evidence="1" id="KW-0328">Glycosyltransferase</keyword>
<sequence length="367" mass="41411">MLQFAAPHFLPMFRNLLRRFDQFRRRYTEGVNAWLYGLIGRDKFLLHERLDTSDIRRILVLRNNKRIGNMYFLLPFLNAVKQTYPTAKVELMVIAPSQARVFDAMSLNKIWVSHFAFTSAWQFFKTLRGCRKQPYDLLLMPHPSSTDIIIGALIHARNKVTFADSRTLRVYPHAVHGENASPHAALTPLALLNESTAPVNVNHLMTLTPEEKHQAEREVKQLRDQTGLCIAYFRGARGKKIIADEGWHTIRRKFDAAANEPITWVEILSPDVTTPLITGTLTWQSSNFRHLGAFLAACDLFICGDTGPLHLADAAGARCIGLFTATSPMHYGCLGKQCVNLANIESLNAQEVLASIMINRSTSDRTP</sequence>
<evidence type="ECO:0000313" key="3">
    <source>
        <dbReference type="EMBL" id="UOD50906.1"/>
    </source>
</evidence>
<dbReference type="InterPro" id="IPR002201">
    <property type="entry name" value="Glyco_trans_9"/>
</dbReference>
<dbReference type="RefSeq" id="WP_243479320.1">
    <property type="nucleotide sequence ID" value="NZ_CP063982.1"/>
</dbReference>
<evidence type="ECO:0000256" key="1">
    <source>
        <dbReference type="ARBA" id="ARBA00022676"/>
    </source>
</evidence>
<name>A0ABY4AMQ6_9BURK</name>
<gene>
    <name evidence="3" type="ORF">DHf2319_03000</name>
</gene>
<organism evidence="3 4">
    <name type="scientific">Orrella daihaiensis</name>
    <dbReference type="NCBI Taxonomy" id="2782176"/>
    <lineage>
        <taxon>Bacteria</taxon>
        <taxon>Pseudomonadati</taxon>
        <taxon>Pseudomonadota</taxon>
        <taxon>Betaproteobacteria</taxon>
        <taxon>Burkholderiales</taxon>
        <taxon>Alcaligenaceae</taxon>
        <taxon>Orrella</taxon>
    </lineage>
</organism>
<dbReference type="Pfam" id="PF01075">
    <property type="entry name" value="Glyco_transf_9"/>
    <property type="match status" value="1"/>
</dbReference>
<dbReference type="Gene3D" id="3.40.50.2000">
    <property type="entry name" value="Glycogen Phosphorylase B"/>
    <property type="match status" value="2"/>
</dbReference>
<evidence type="ECO:0000256" key="2">
    <source>
        <dbReference type="ARBA" id="ARBA00022679"/>
    </source>
</evidence>
<dbReference type="SUPFAM" id="SSF53756">
    <property type="entry name" value="UDP-Glycosyltransferase/glycogen phosphorylase"/>
    <property type="match status" value="1"/>
</dbReference>